<evidence type="ECO:0000256" key="1">
    <source>
        <dbReference type="SAM" id="Phobius"/>
    </source>
</evidence>
<dbReference type="RefSeq" id="WP_227469976.1">
    <property type="nucleotide sequence ID" value="NZ_CP021122.1"/>
</dbReference>
<keyword evidence="1" id="KW-1133">Transmembrane helix</keyword>
<protein>
    <recommendedName>
        <fullName evidence="4">Transmembrane protein</fullName>
    </recommendedName>
</protein>
<gene>
    <name evidence="2" type="ORF">SAMEA2259716_03676</name>
</gene>
<sequence length="116" mass="12131">MIGLERRRAFAIGLYLATAAILAVIAATSSWLWLLVAAVASDGCRGDVCTPEGSHWTAAFPVIALISAAAIALISAAAVAVFRLPAAWVWVGIPLAIAAYFLAPLLANWVHSASMW</sequence>
<name>A0A1U3LZI7_9MYCO</name>
<keyword evidence="1" id="KW-0812">Transmembrane</keyword>
<feature type="transmembrane region" description="Helical" evidence="1">
    <location>
        <begin position="88"/>
        <end position="110"/>
    </location>
</feature>
<reference evidence="2 3" key="1">
    <citation type="submission" date="2016-11" db="EMBL/GenBank/DDBJ databases">
        <authorList>
            <consortium name="Pathogen Informatics"/>
        </authorList>
    </citation>
    <scope>NUCLEOTIDE SEQUENCE [LARGE SCALE GENOMIC DNA]</scope>
    <source>
        <strain evidence="2 3">911</strain>
    </source>
</reference>
<evidence type="ECO:0008006" key="4">
    <source>
        <dbReference type="Google" id="ProtNLM"/>
    </source>
</evidence>
<dbReference type="EMBL" id="FVGW01000007">
    <property type="protein sequence ID" value="SKM35317.1"/>
    <property type="molecule type" value="Genomic_DNA"/>
</dbReference>
<keyword evidence="1" id="KW-0472">Membrane</keyword>
<proteinExistence type="predicted"/>
<evidence type="ECO:0000313" key="3">
    <source>
        <dbReference type="Proteomes" id="UP000190074"/>
    </source>
</evidence>
<feature type="transmembrane region" description="Helical" evidence="1">
    <location>
        <begin position="12"/>
        <end position="36"/>
    </location>
</feature>
<dbReference type="Proteomes" id="UP000190074">
    <property type="component" value="Unassembled WGS sequence"/>
</dbReference>
<organism evidence="2 3">
    <name type="scientific">Mycobacteroides abscessus subsp. massiliense</name>
    <dbReference type="NCBI Taxonomy" id="1962118"/>
    <lineage>
        <taxon>Bacteria</taxon>
        <taxon>Bacillati</taxon>
        <taxon>Actinomycetota</taxon>
        <taxon>Actinomycetes</taxon>
        <taxon>Mycobacteriales</taxon>
        <taxon>Mycobacteriaceae</taxon>
        <taxon>Mycobacteroides</taxon>
        <taxon>Mycobacteroides abscessus</taxon>
    </lineage>
</organism>
<evidence type="ECO:0000313" key="2">
    <source>
        <dbReference type="EMBL" id="SKM35317.1"/>
    </source>
</evidence>
<accession>A0A1U3LZI7</accession>
<feature type="transmembrane region" description="Helical" evidence="1">
    <location>
        <begin position="56"/>
        <end position="81"/>
    </location>
</feature>
<dbReference type="AlphaFoldDB" id="A0A1U3LZI7"/>